<sequence length="395" mass="40317">MALGTGILLAPGANAADKWGPGYLIPDSTGKPDRSHIGAYGPPGQALPGVTGVAYCADPELDGPEAAGRYGPVKEYTSWTSKATGKEASAQDIARAAYVLSKYGNTTDDAQAAAVDAVVYSYLEAGTTYALPNGERALQRLSYPGVAPSAKKQATEYMAEAAKFAGPYKVNIKPSEGTPKPGAKTTVTLDVTSAAGHKVPGVKLDLGLTGAGTSETTATTNAEGIATTTITPAKAGTATLKATAESLPGNALRAITPSNAKAQRMVLTGGTTSAHHQVQFQVDPLKGGIKIVKTAVDTGKTLAGVAFEIKDGQGKTAAAGKTDAAGVWQVKDLAPGSYTVHEVKAVEGYQLAPDQTVTVGADKTADIAVKDVKIPEPEKPKPRPVTIPVLPKTGL</sequence>
<reference evidence="8 9" key="1">
    <citation type="submission" date="2022-10" db="EMBL/GenBank/DDBJ databases">
        <title>Draft genome sequence of Streptomyces sp. YSPA8.</title>
        <authorList>
            <person name="Moriuchi R."/>
            <person name="Dohra H."/>
            <person name="Yamamura H."/>
            <person name="Kodani S."/>
        </authorList>
    </citation>
    <scope>NUCLEOTIDE SEQUENCE [LARGE SCALE GENOMIC DNA]</scope>
    <source>
        <strain evidence="8 9">YSPA8</strain>
    </source>
</reference>
<comment type="similarity">
    <text evidence="2">Belongs to the intimin/invasin family.</text>
</comment>
<organism evidence="8 9">
    <name type="scientific">Streptomyces yaizuensis</name>
    <dbReference type="NCBI Taxonomy" id="2989713"/>
    <lineage>
        <taxon>Bacteria</taxon>
        <taxon>Bacillati</taxon>
        <taxon>Actinomycetota</taxon>
        <taxon>Actinomycetes</taxon>
        <taxon>Kitasatosporales</taxon>
        <taxon>Streptomycetaceae</taxon>
        <taxon>Streptomyces</taxon>
    </lineage>
</organism>
<dbReference type="PANTHER" id="PTHR36108:SF13">
    <property type="entry name" value="COLOSSIN-B-RELATED"/>
    <property type="match status" value="1"/>
</dbReference>
<gene>
    <name evidence="8" type="ORF">SYYSPA8_27290</name>
</gene>
<evidence type="ECO:0000313" key="8">
    <source>
        <dbReference type="EMBL" id="GLF98077.1"/>
    </source>
</evidence>
<evidence type="ECO:0000259" key="6">
    <source>
        <dbReference type="Pfam" id="PF02369"/>
    </source>
</evidence>
<dbReference type="SUPFAM" id="SSF49373">
    <property type="entry name" value="Invasin/intimin cell-adhesion fragments"/>
    <property type="match status" value="1"/>
</dbReference>
<protein>
    <submittedName>
        <fullName evidence="8">Carboxypeptidase regulatory-like domain-containing protein</fullName>
    </submittedName>
</protein>
<dbReference type="InterPro" id="IPR003344">
    <property type="entry name" value="Big_1_dom"/>
</dbReference>
<dbReference type="Pfam" id="PF17802">
    <property type="entry name" value="SpaA"/>
    <property type="match status" value="1"/>
</dbReference>
<name>A0ABQ5P689_9ACTN</name>
<keyword evidence="9" id="KW-1185">Reference proteome</keyword>
<comment type="caution">
    <text evidence="8">The sequence shown here is derived from an EMBL/GenBank/DDBJ whole genome shotgun (WGS) entry which is preliminary data.</text>
</comment>
<feature type="domain" description="SpaA-like prealbumin fold" evidence="7">
    <location>
        <begin position="288"/>
        <end position="371"/>
    </location>
</feature>
<feature type="domain" description="Big-1" evidence="6">
    <location>
        <begin position="183"/>
        <end position="246"/>
    </location>
</feature>
<evidence type="ECO:0000313" key="9">
    <source>
        <dbReference type="Proteomes" id="UP001291653"/>
    </source>
</evidence>
<dbReference type="Pfam" id="PF02369">
    <property type="entry name" value="Big_1"/>
    <property type="match status" value="1"/>
</dbReference>
<evidence type="ECO:0000256" key="2">
    <source>
        <dbReference type="ARBA" id="ARBA00010116"/>
    </source>
</evidence>
<evidence type="ECO:0000256" key="1">
    <source>
        <dbReference type="ARBA" id="ARBA00007257"/>
    </source>
</evidence>
<dbReference type="EMBL" id="BSBI01000013">
    <property type="protein sequence ID" value="GLF98077.1"/>
    <property type="molecule type" value="Genomic_DNA"/>
</dbReference>
<proteinExistence type="inferred from homology"/>
<evidence type="ECO:0000256" key="4">
    <source>
        <dbReference type="ARBA" id="ARBA00022729"/>
    </source>
</evidence>
<dbReference type="InterPro" id="IPR013783">
    <property type="entry name" value="Ig-like_fold"/>
</dbReference>
<keyword evidence="3" id="KW-0964">Secreted</keyword>
<dbReference type="SUPFAM" id="SSF49478">
    <property type="entry name" value="Cna protein B-type domain"/>
    <property type="match status" value="1"/>
</dbReference>
<dbReference type="PANTHER" id="PTHR36108">
    <property type="entry name" value="COLOSSIN-B-RELATED"/>
    <property type="match status" value="1"/>
</dbReference>
<dbReference type="InterPro" id="IPR008964">
    <property type="entry name" value="Invasin/intimin_cell_adhesion"/>
</dbReference>
<dbReference type="RefSeq" id="WP_323450066.1">
    <property type="nucleotide sequence ID" value="NZ_BSBI01000013.1"/>
</dbReference>
<evidence type="ECO:0000259" key="7">
    <source>
        <dbReference type="Pfam" id="PF17802"/>
    </source>
</evidence>
<dbReference type="Gene3D" id="2.60.40.10">
    <property type="entry name" value="Immunoglobulins"/>
    <property type="match status" value="2"/>
</dbReference>
<comment type="similarity">
    <text evidence="1">Belongs to the serine-aspartate repeat-containing protein (SDr) family.</text>
</comment>
<evidence type="ECO:0000256" key="5">
    <source>
        <dbReference type="SAM" id="MobiDB-lite"/>
    </source>
</evidence>
<dbReference type="InterPro" id="IPR041033">
    <property type="entry name" value="SpaA_PFL_dom_1"/>
</dbReference>
<evidence type="ECO:0000256" key="3">
    <source>
        <dbReference type="ARBA" id="ARBA00022525"/>
    </source>
</evidence>
<feature type="region of interest" description="Disordered" evidence="5">
    <location>
        <begin position="374"/>
        <end position="395"/>
    </location>
</feature>
<accession>A0ABQ5P689</accession>
<keyword evidence="4" id="KW-0732">Signal</keyword>
<dbReference type="Proteomes" id="UP001291653">
    <property type="component" value="Unassembled WGS sequence"/>
</dbReference>